<accession>A0ABR3DBY7</accession>
<organism evidence="2 3">
    <name type="scientific">Neurospora intermedia</name>
    <dbReference type="NCBI Taxonomy" id="5142"/>
    <lineage>
        <taxon>Eukaryota</taxon>
        <taxon>Fungi</taxon>
        <taxon>Dikarya</taxon>
        <taxon>Ascomycota</taxon>
        <taxon>Pezizomycotina</taxon>
        <taxon>Sordariomycetes</taxon>
        <taxon>Sordariomycetidae</taxon>
        <taxon>Sordariales</taxon>
        <taxon>Sordariaceae</taxon>
        <taxon>Neurospora</taxon>
    </lineage>
</organism>
<keyword evidence="3" id="KW-1185">Reference proteome</keyword>
<reference evidence="2 3" key="1">
    <citation type="submission" date="2023-09" db="EMBL/GenBank/DDBJ databases">
        <title>Multi-omics analysis of a traditional fermented food reveals byproduct-associated fungal strains for waste-to-food upcycling.</title>
        <authorList>
            <consortium name="Lawrence Berkeley National Laboratory"/>
            <person name="Rekdal V.M."/>
            <person name="Villalobos-Escobedo J.M."/>
            <person name="Rodriguez-Valeron N."/>
            <person name="Garcia M.O."/>
            <person name="Vasquez D.P."/>
            <person name="Damayanti I."/>
            <person name="Sorensen P.M."/>
            <person name="Baidoo E.E."/>
            <person name="De Carvalho A.C."/>
            <person name="Riley R."/>
            <person name="Lipzen A."/>
            <person name="He G."/>
            <person name="Yan M."/>
            <person name="Haridas S."/>
            <person name="Daum C."/>
            <person name="Yoshinaga Y."/>
            <person name="Ng V."/>
            <person name="Grigoriev I.V."/>
            <person name="Munk R."/>
            <person name="Nuraida L."/>
            <person name="Wijaya C.H."/>
            <person name="Morales P.-C."/>
            <person name="Keasling J.D."/>
        </authorList>
    </citation>
    <scope>NUCLEOTIDE SEQUENCE [LARGE SCALE GENOMIC DNA]</scope>
    <source>
        <strain evidence="2 3">FGSC 2613</strain>
    </source>
</reference>
<dbReference type="Proteomes" id="UP001451303">
    <property type="component" value="Unassembled WGS sequence"/>
</dbReference>
<evidence type="ECO:0000256" key="1">
    <source>
        <dbReference type="SAM" id="SignalP"/>
    </source>
</evidence>
<protein>
    <submittedName>
        <fullName evidence="2">Uncharacterized protein</fullName>
    </submittedName>
</protein>
<gene>
    <name evidence="2" type="ORF">QR685DRAFT_526327</name>
</gene>
<dbReference type="EMBL" id="JAVLET010000005">
    <property type="protein sequence ID" value="KAL0469383.1"/>
    <property type="molecule type" value="Genomic_DNA"/>
</dbReference>
<evidence type="ECO:0000313" key="2">
    <source>
        <dbReference type="EMBL" id="KAL0469383.1"/>
    </source>
</evidence>
<sequence length="187" mass="19958">MVREAWSQSKLSTTLALLASYFGLSTALHLPDGIWEGTILSNGTYSIKAAGAPDSDSFLVEPTTPTTTSSTQKRSGPIAKRYVGCFGYQLDASGIDAAVVGLKNWAGSGHTLTSGDKNTFLAVSAEGMIVYYCIDAPRSSGNLDVDDVNYALERMDATCRRYEASYFKWDGSVEIVGKGRAGDNVCV</sequence>
<comment type="caution">
    <text evidence="2">The sequence shown here is derived from an EMBL/GenBank/DDBJ whole genome shotgun (WGS) entry which is preliminary data.</text>
</comment>
<feature type="signal peptide" evidence="1">
    <location>
        <begin position="1"/>
        <end position="27"/>
    </location>
</feature>
<feature type="chain" id="PRO_5046224080" evidence="1">
    <location>
        <begin position="28"/>
        <end position="187"/>
    </location>
</feature>
<proteinExistence type="predicted"/>
<keyword evidence="1" id="KW-0732">Signal</keyword>
<name>A0ABR3DBY7_NEUIN</name>
<evidence type="ECO:0000313" key="3">
    <source>
        <dbReference type="Proteomes" id="UP001451303"/>
    </source>
</evidence>